<proteinExistence type="predicted"/>
<dbReference type="Gene3D" id="1.10.10.10">
    <property type="entry name" value="Winged helix-like DNA-binding domain superfamily/Winged helix DNA-binding domain"/>
    <property type="match status" value="1"/>
</dbReference>
<organism evidence="2 3">
    <name type="scientific">Corynebacterium lipophilum</name>
    <dbReference type="NCBI Taxonomy" id="2804918"/>
    <lineage>
        <taxon>Bacteria</taxon>
        <taxon>Bacillati</taxon>
        <taxon>Actinomycetota</taxon>
        <taxon>Actinomycetes</taxon>
        <taxon>Mycobacteriales</taxon>
        <taxon>Corynebacteriaceae</taxon>
        <taxon>Corynebacterium</taxon>
    </lineage>
</organism>
<dbReference type="RefSeq" id="WP_070363354.1">
    <property type="nucleotide sequence ID" value="NZ_JAEUWV010000004.1"/>
</dbReference>
<evidence type="ECO:0000313" key="3">
    <source>
        <dbReference type="Proteomes" id="UP001205920"/>
    </source>
</evidence>
<dbReference type="InterPro" id="IPR036388">
    <property type="entry name" value="WH-like_DNA-bd_sf"/>
</dbReference>
<feature type="region of interest" description="Disordered" evidence="1">
    <location>
        <begin position="1"/>
        <end position="22"/>
    </location>
</feature>
<comment type="caution">
    <text evidence="2">The sequence shown here is derived from an EMBL/GenBank/DDBJ whole genome shotgun (WGS) entry which is preliminary data.</text>
</comment>
<dbReference type="AlphaFoldDB" id="A0AAW5HU03"/>
<reference evidence="2 3" key="1">
    <citation type="submission" date="2021-01" db="EMBL/GenBank/DDBJ databases">
        <title>Identification and Characterization of Corynebacterium sp.</title>
        <authorList>
            <person name="Luo Q."/>
            <person name="Qu P."/>
            <person name="Chen Q."/>
        </authorList>
    </citation>
    <scope>NUCLEOTIDE SEQUENCE [LARGE SCALE GENOMIC DNA]</scope>
    <source>
        <strain evidence="2 3">MC-18</strain>
    </source>
</reference>
<evidence type="ECO:0000313" key="2">
    <source>
        <dbReference type="EMBL" id="MCO6394357.1"/>
    </source>
</evidence>
<keyword evidence="3" id="KW-1185">Reference proteome</keyword>
<dbReference type="Proteomes" id="UP001205920">
    <property type="component" value="Unassembled WGS sequence"/>
</dbReference>
<dbReference type="SUPFAM" id="SSF46785">
    <property type="entry name" value="Winged helix' DNA-binding domain"/>
    <property type="match status" value="1"/>
</dbReference>
<dbReference type="EMBL" id="JAEUWV010000004">
    <property type="protein sequence ID" value="MCO6394357.1"/>
    <property type="molecule type" value="Genomic_DNA"/>
</dbReference>
<sequence>MSGCHKVPRTAGRTPRAASAYRSNCPRGAQAVAGFRRADNHADEGGGTREAITSCRESRVATPRFINTSVQFTVLFPRGSRSSAEHDARLEDIGSNTRLSPTEEDLLVNLQALGKNVPRIYQALSATGSGITVNVLAANTGLSTGQVRYGLAPLLREGIVTMEGGQGDRATVYRIVQSVS</sequence>
<dbReference type="InterPro" id="IPR036390">
    <property type="entry name" value="WH_DNA-bd_sf"/>
</dbReference>
<evidence type="ECO:0000256" key="1">
    <source>
        <dbReference type="SAM" id="MobiDB-lite"/>
    </source>
</evidence>
<gene>
    <name evidence="2" type="ORF">JMN37_05100</name>
</gene>
<accession>A0AAW5HU03</accession>
<protein>
    <submittedName>
        <fullName evidence="2">Winged helix-turn-helix domain-containing protein</fullName>
    </submittedName>
</protein>
<name>A0AAW5HU03_9CORY</name>